<comment type="pathway">
    <text evidence="1">Amino-acid biosynthesis; L-asparagine biosynthesis; L-asparagine from L-aspartate (L-Gln route): step 1/1.</text>
</comment>
<dbReference type="InterPro" id="IPR029055">
    <property type="entry name" value="Ntn_hydrolases_N"/>
</dbReference>
<organism evidence="5 7">
    <name type="scientific">Polaribacter dokdonensis DSW-5</name>
    <dbReference type="NCBI Taxonomy" id="1300348"/>
    <lineage>
        <taxon>Bacteria</taxon>
        <taxon>Pseudomonadati</taxon>
        <taxon>Bacteroidota</taxon>
        <taxon>Flavobacteriia</taxon>
        <taxon>Flavobacteriales</taxon>
        <taxon>Flavobacteriaceae</taxon>
    </lineage>
</organism>
<dbReference type="PANTHER" id="PTHR43284:SF1">
    <property type="entry name" value="ASPARAGINE SYNTHETASE"/>
    <property type="match status" value="1"/>
</dbReference>
<evidence type="ECO:0000256" key="2">
    <source>
        <dbReference type="ARBA" id="ARBA00012737"/>
    </source>
</evidence>
<reference evidence="5 7" key="1">
    <citation type="submission" date="2015-07" db="EMBL/GenBank/DDBJ databases">
        <title>Genome of Polaribacter dokdonenesis DSW-5, isolated from seawater off Dokdo in Korea.</title>
        <authorList>
            <person name="Yoon K."/>
            <person name="Song J.Y."/>
            <person name="Kim J.F."/>
        </authorList>
    </citation>
    <scope>NUCLEOTIDE SEQUENCE [LARGE SCALE GENOMIC DNA]</scope>
    <source>
        <strain evidence="5 7">DSW-5</strain>
    </source>
</reference>
<comment type="catalytic activity">
    <reaction evidence="4">
        <text>L-aspartate + L-glutamine + ATP + H2O = L-asparagine + L-glutamate + AMP + diphosphate + H(+)</text>
        <dbReference type="Rhea" id="RHEA:12228"/>
        <dbReference type="ChEBI" id="CHEBI:15377"/>
        <dbReference type="ChEBI" id="CHEBI:15378"/>
        <dbReference type="ChEBI" id="CHEBI:29985"/>
        <dbReference type="ChEBI" id="CHEBI:29991"/>
        <dbReference type="ChEBI" id="CHEBI:30616"/>
        <dbReference type="ChEBI" id="CHEBI:33019"/>
        <dbReference type="ChEBI" id="CHEBI:58048"/>
        <dbReference type="ChEBI" id="CHEBI:58359"/>
        <dbReference type="ChEBI" id="CHEBI:456215"/>
        <dbReference type="EC" id="6.3.5.4"/>
    </reaction>
</comment>
<name>A0A0N0UN79_9FLAO</name>
<dbReference type="SUPFAM" id="SSF52402">
    <property type="entry name" value="Adenine nucleotide alpha hydrolases-like"/>
    <property type="match status" value="1"/>
</dbReference>
<dbReference type="InterPro" id="IPR014729">
    <property type="entry name" value="Rossmann-like_a/b/a_fold"/>
</dbReference>
<evidence type="ECO:0000256" key="3">
    <source>
        <dbReference type="ARBA" id="ARBA00022785"/>
    </source>
</evidence>
<dbReference type="EC" id="6.3.5.4" evidence="2"/>
<dbReference type="GO" id="GO:0008616">
    <property type="term" value="P:tRNA queuosine(34) biosynthetic process"/>
    <property type="evidence" value="ECO:0007669"/>
    <property type="project" value="UniProtKB-KW"/>
</dbReference>
<proteinExistence type="predicted"/>
<dbReference type="Pfam" id="PF06508">
    <property type="entry name" value="QueC"/>
    <property type="match status" value="1"/>
</dbReference>
<dbReference type="InterPro" id="IPR051786">
    <property type="entry name" value="ASN_synthetase/amidase"/>
</dbReference>
<evidence type="ECO:0000313" key="6">
    <source>
        <dbReference type="EMBL" id="SEE22699.1"/>
    </source>
</evidence>
<dbReference type="PANTHER" id="PTHR43284">
    <property type="entry name" value="ASPARAGINE SYNTHETASE (GLUTAMINE-HYDROLYZING)"/>
    <property type="match status" value="1"/>
</dbReference>
<dbReference type="Gene3D" id="3.60.20.10">
    <property type="entry name" value="Glutamine Phosphoribosylpyrophosphate, subunit 1, domain 1"/>
    <property type="match status" value="1"/>
</dbReference>
<dbReference type="STRING" id="1300348.I602_484"/>
<reference evidence="6 8" key="2">
    <citation type="submission" date="2016-10" db="EMBL/GenBank/DDBJ databases">
        <authorList>
            <person name="Varghese N."/>
            <person name="Submissions S."/>
        </authorList>
    </citation>
    <scope>NUCLEOTIDE SEQUENCE [LARGE SCALE GENOMIC DNA]</scope>
    <source>
        <strain evidence="6 8">DSW-5</strain>
    </source>
</reference>
<dbReference type="EMBL" id="FNUE01000001">
    <property type="protein sequence ID" value="SEE22699.1"/>
    <property type="molecule type" value="Genomic_DNA"/>
</dbReference>
<evidence type="ECO:0000256" key="4">
    <source>
        <dbReference type="ARBA" id="ARBA00048741"/>
    </source>
</evidence>
<keyword evidence="3" id="KW-0671">Queuosine biosynthesis</keyword>
<accession>A0A0N0UN79</accession>
<keyword evidence="8" id="KW-1185">Reference proteome</keyword>
<comment type="caution">
    <text evidence="5">The sequence shown here is derived from an EMBL/GenBank/DDBJ whole genome shotgun (WGS) entry which is preliminary data.</text>
</comment>
<gene>
    <name evidence="5" type="ORF">I602_484</name>
    <name evidence="6" type="ORF">SAMN05444353_1301</name>
</gene>
<dbReference type="InterPro" id="IPR018317">
    <property type="entry name" value="QueC"/>
</dbReference>
<dbReference type="OrthoDB" id="693367at2"/>
<dbReference type="Gene3D" id="3.40.50.620">
    <property type="entry name" value="HUPs"/>
    <property type="match status" value="1"/>
</dbReference>
<dbReference type="GO" id="GO:0004066">
    <property type="term" value="F:asparagine synthase (glutamine-hydrolyzing) activity"/>
    <property type="evidence" value="ECO:0007669"/>
    <property type="project" value="UniProtKB-EC"/>
</dbReference>
<protein>
    <recommendedName>
        <fullName evidence="2">asparagine synthase (glutamine-hydrolyzing)</fullName>
        <ecNumber evidence="2">6.3.5.4</ecNumber>
    </recommendedName>
</protein>
<evidence type="ECO:0000256" key="1">
    <source>
        <dbReference type="ARBA" id="ARBA00005187"/>
    </source>
</evidence>
<evidence type="ECO:0000313" key="7">
    <source>
        <dbReference type="Proteomes" id="UP000037716"/>
    </source>
</evidence>
<evidence type="ECO:0000313" key="5">
    <source>
        <dbReference type="EMBL" id="KOY50924.1"/>
    </source>
</evidence>
<evidence type="ECO:0000313" key="8">
    <source>
        <dbReference type="Proteomes" id="UP000183071"/>
    </source>
</evidence>
<dbReference type="AlphaFoldDB" id="A0A0N0UN79"/>
<dbReference type="PATRIC" id="fig|1300348.6.peg.482"/>
<dbReference type="SUPFAM" id="SSF56235">
    <property type="entry name" value="N-terminal nucleophile aminohydrolases (Ntn hydrolases)"/>
    <property type="match status" value="1"/>
</dbReference>
<dbReference type="Proteomes" id="UP000183071">
    <property type="component" value="Unassembled WGS sequence"/>
</dbReference>
<dbReference type="Proteomes" id="UP000037716">
    <property type="component" value="Unassembled WGS sequence"/>
</dbReference>
<sequence>MLTNKNIYLKFNLGFKWYSSKSIAVKGYFYVDDVFYEKEEALNYLDKNLTHNNRKDIFERLNGVFTILISEGDHLEMVCDVTRLFPLFYTIKNDILFVSDDIQLLKSKIKTNQFDKLSKLEFKASNHTHCNKTLLKNIFQLEASKYLIFNKINILNNQFLFHYSIKKESSNSFKKLKSEAIQTIESTFLRFLKSINNKTILLPLSGGFDSRLLAVFLKKHNYKNVICFTYGRKQNFEVENSKKTAKQLGYKWFFIEYSTELIANFLETNEFLEYAHFAGKYSSMPYLQEYFAVKYLKEELNVPNDSIVVPGFAGDFLGGSEYNKVSTNLKTEKIADAILNIKLNNFKVSNSEKSKLKEVMENNVLKIDKRYETKIPSTVFEDYVLKERIAKYIFNSASYYLYFGFEVRFPYWDLELLNFFKELPIQYKKMKKFYDDVLTSEYFEKHKVNFENEIQPKSSDLVKQRIKDKIKPLLTDSLKAKILKKHDWNNYEPITKQMLLQIKQNGLNVNRSYKDYNEIISQWYIYFCENKLQN</sequence>
<dbReference type="RefSeq" id="WP_053975262.1">
    <property type="nucleotide sequence ID" value="NZ_FNUE01000001.1"/>
</dbReference>
<dbReference type="EMBL" id="LGBR01000001">
    <property type="protein sequence ID" value="KOY50924.1"/>
    <property type="molecule type" value="Genomic_DNA"/>
</dbReference>